<proteinExistence type="predicted"/>
<dbReference type="AlphaFoldDB" id="A0A2L2X717"/>
<organism evidence="1 2">
    <name type="scientific">Desulfocucumis palustris</name>
    <dbReference type="NCBI Taxonomy" id="1898651"/>
    <lineage>
        <taxon>Bacteria</taxon>
        <taxon>Bacillati</taxon>
        <taxon>Bacillota</taxon>
        <taxon>Clostridia</taxon>
        <taxon>Eubacteriales</taxon>
        <taxon>Desulfocucumaceae</taxon>
        <taxon>Desulfocucumis</taxon>
    </lineage>
</organism>
<sequence length="38" mass="4235">MSSSGSFLCLSLPERIYTGLCNPGQIPEIRKRTLFTAF</sequence>
<dbReference type="EMBL" id="BFAV01000008">
    <property type="protein sequence ID" value="GBF31955.1"/>
    <property type="molecule type" value="Genomic_DNA"/>
</dbReference>
<dbReference type="Proteomes" id="UP000239549">
    <property type="component" value="Unassembled WGS sequence"/>
</dbReference>
<protein>
    <submittedName>
        <fullName evidence="1">Uncharacterized protein</fullName>
    </submittedName>
</protein>
<accession>A0A2L2X717</accession>
<reference evidence="2" key="1">
    <citation type="submission" date="2018-02" db="EMBL/GenBank/DDBJ databases">
        <title>Genome sequence of Desulfocucumis palustris strain NAW-5.</title>
        <authorList>
            <person name="Watanabe M."/>
            <person name="Kojima H."/>
            <person name="Fukui M."/>
        </authorList>
    </citation>
    <scope>NUCLEOTIDE SEQUENCE [LARGE SCALE GENOMIC DNA]</scope>
    <source>
        <strain evidence="2">NAW-5</strain>
    </source>
</reference>
<name>A0A2L2X717_9FIRM</name>
<comment type="caution">
    <text evidence="1">The sequence shown here is derived from an EMBL/GenBank/DDBJ whole genome shotgun (WGS) entry which is preliminary data.</text>
</comment>
<evidence type="ECO:0000313" key="2">
    <source>
        <dbReference type="Proteomes" id="UP000239549"/>
    </source>
</evidence>
<keyword evidence="2" id="KW-1185">Reference proteome</keyword>
<gene>
    <name evidence="1" type="ORF">DCCM_143</name>
</gene>
<evidence type="ECO:0000313" key="1">
    <source>
        <dbReference type="EMBL" id="GBF31955.1"/>
    </source>
</evidence>